<dbReference type="SMART" id="SM00273">
    <property type="entry name" value="ENTH"/>
    <property type="match status" value="1"/>
</dbReference>
<dbReference type="GO" id="GO:0005905">
    <property type="term" value="C:clathrin-coated pit"/>
    <property type="evidence" value="ECO:0007669"/>
    <property type="project" value="UniProtKB-SubCell"/>
</dbReference>
<dbReference type="FunFam" id="1.20.58.150:FF:000005">
    <property type="entry name" value="putative clathrin assembly protein At2g25430"/>
    <property type="match status" value="1"/>
</dbReference>
<protein>
    <submittedName>
        <fullName evidence="10">Vesicle coat protein</fullName>
    </submittedName>
</protein>
<dbReference type="PANTHER" id="PTHR22951">
    <property type="entry name" value="CLATHRIN ASSEMBLY PROTEIN"/>
    <property type="match status" value="1"/>
</dbReference>
<dbReference type="EMBL" id="BAABME010004071">
    <property type="protein sequence ID" value="GAA0161077.1"/>
    <property type="molecule type" value="Genomic_DNA"/>
</dbReference>
<proteinExistence type="predicted"/>
<dbReference type="InterPro" id="IPR014712">
    <property type="entry name" value="ANTH_dom_sf"/>
</dbReference>
<dbReference type="SUPFAM" id="SSF48464">
    <property type="entry name" value="ENTH/VHS domain"/>
    <property type="match status" value="1"/>
</dbReference>
<dbReference type="GO" id="GO:0005546">
    <property type="term" value="F:phosphatidylinositol-4,5-bisphosphate binding"/>
    <property type="evidence" value="ECO:0007669"/>
    <property type="project" value="TreeGrafter"/>
</dbReference>
<dbReference type="InterPro" id="IPR011417">
    <property type="entry name" value="ANTH_dom"/>
</dbReference>
<evidence type="ECO:0000313" key="11">
    <source>
        <dbReference type="Proteomes" id="UP001454036"/>
    </source>
</evidence>
<evidence type="ECO:0000256" key="4">
    <source>
        <dbReference type="ARBA" id="ARBA00022583"/>
    </source>
</evidence>
<dbReference type="InterPro" id="IPR013809">
    <property type="entry name" value="ENTH"/>
</dbReference>
<dbReference type="GO" id="GO:0005545">
    <property type="term" value="F:1-phosphatidylinositol binding"/>
    <property type="evidence" value="ECO:0007669"/>
    <property type="project" value="InterPro"/>
</dbReference>
<dbReference type="GO" id="GO:0000149">
    <property type="term" value="F:SNARE binding"/>
    <property type="evidence" value="ECO:0007669"/>
    <property type="project" value="TreeGrafter"/>
</dbReference>
<dbReference type="PROSITE" id="PS50942">
    <property type="entry name" value="ENTH"/>
    <property type="match status" value="1"/>
</dbReference>
<keyword evidence="6" id="KW-0472">Membrane</keyword>
<feature type="domain" description="ENTH" evidence="9">
    <location>
        <begin position="26"/>
        <end position="162"/>
    </location>
</feature>
<keyword evidence="5" id="KW-0333">Golgi apparatus</keyword>
<dbReference type="CDD" id="cd16987">
    <property type="entry name" value="ANTH_N_AP180_plant"/>
    <property type="match status" value="1"/>
</dbReference>
<dbReference type="GO" id="GO:0030136">
    <property type="term" value="C:clathrin-coated vesicle"/>
    <property type="evidence" value="ECO:0007669"/>
    <property type="project" value="UniProtKB-SubCell"/>
</dbReference>
<keyword evidence="10" id="KW-0167">Capsid protein</keyword>
<dbReference type="InterPro" id="IPR048050">
    <property type="entry name" value="ANTH_N_plant"/>
</dbReference>
<dbReference type="GO" id="GO:0048268">
    <property type="term" value="P:clathrin coat assembly"/>
    <property type="evidence" value="ECO:0007669"/>
    <property type="project" value="InterPro"/>
</dbReference>
<name>A0AAV3QAF7_LITER</name>
<evidence type="ECO:0000256" key="2">
    <source>
        <dbReference type="ARBA" id="ARBA00004555"/>
    </source>
</evidence>
<evidence type="ECO:0000256" key="7">
    <source>
        <dbReference type="ARBA" id="ARBA00023176"/>
    </source>
</evidence>
<evidence type="ECO:0000313" key="10">
    <source>
        <dbReference type="EMBL" id="GAA0161077.1"/>
    </source>
</evidence>
<organism evidence="10 11">
    <name type="scientific">Lithospermum erythrorhizon</name>
    <name type="common">Purple gromwell</name>
    <name type="synonym">Lithospermum officinale var. erythrorhizon</name>
    <dbReference type="NCBI Taxonomy" id="34254"/>
    <lineage>
        <taxon>Eukaryota</taxon>
        <taxon>Viridiplantae</taxon>
        <taxon>Streptophyta</taxon>
        <taxon>Embryophyta</taxon>
        <taxon>Tracheophyta</taxon>
        <taxon>Spermatophyta</taxon>
        <taxon>Magnoliopsida</taxon>
        <taxon>eudicotyledons</taxon>
        <taxon>Gunneridae</taxon>
        <taxon>Pentapetalae</taxon>
        <taxon>asterids</taxon>
        <taxon>lamiids</taxon>
        <taxon>Boraginales</taxon>
        <taxon>Boraginaceae</taxon>
        <taxon>Boraginoideae</taxon>
        <taxon>Lithospermeae</taxon>
        <taxon>Lithospermum</taxon>
    </lineage>
</organism>
<dbReference type="SUPFAM" id="SSF89009">
    <property type="entry name" value="GAT-like domain"/>
    <property type="match status" value="1"/>
</dbReference>
<dbReference type="GO" id="GO:0005794">
    <property type="term" value="C:Golgi apparatus"/>
    <property type="evidence" value="ECO:0007669"/>
    <property type="project" value="UniProtKB-SubCell"/>
</dbReference>
<evidence type="ECO:0000256" key="6">
    <source>
        <dbReference type="ARBA" id="ARBA00023136"/>
    </source>
</evidence>
<comment type="caution">
    <text evidence="10">The sequence shown here is derived from an EMBL/GenBank/DDBJ whole genome shotgun (WGS) entry which is preliminary data.</text>
</comment>
<dbReference type="GO" id="GO:0072583">
    <property type="term" value="P:clathrin-dependent endocytosis"/>
    <property type="evidence" value="ECO:0007669"/>
    <property type="project" value="InterPro"/>
</dbReference>
<accession>A0AAV3QAF7</accession>
<keyword evidence="10" id="KW-0946">Virion</keyword>
<dbReference type="Pfam" id="PF07651">
    <property type="entry name" value="ANTH"/>
    <property type="match status" value="1"/>
</dbReference>
<dbReference type="Gene3D" id="1.20.58.150">
    <property type="entry name" value="ANTH domain"/>
    <property type="match status" value="1"/>
</dbReference>
<evidence type="ECO:0000256" key="5">
    <source>
        <dbReference type="ARBA" id="ARBA00023034"/>
    </source>
</evidence>
<sequence>MALIKLRRAIDLVKDQTSIGLAKLNNNSSTLSDLEVAIVKATRHEEYPPEDKHIKEILCLTTYARGHVGSCVRTIARRLSRTKNWIVALKTLMLIHRLLNDGNSAYEQEIFFATRRGTRLLNMSDFRAMSTSNSWDYSAFVRTYALYLDEMLDNRMQGKRGKHSSYSYRDESDEESYRSRAIVLRSTPIHEMKFDQLILKTNHLVQIIERFLACRPTGHARTNSLVLVALYPIVKESFRQYYELTEMLGNLIDRFMELNIPESIKVHEIFCRCAKQFDEVYSFYGWTKTMGIARRSEYPKVEHISEEKLQVMDEFIRENIDIQKSSKAIEDKIVEEIEIGPEPDMNSVKALPPPEGFPIQRREKGIVEVKTEEEQPQETMGDLLNLGDHAPRINDHEDQLALALFDGIPTTTTTTTGPPPWVAFKDSSDWETALVQSASYLSNQHAELPHGFNTSVLDAMYDQRGVTTNQYTASSGFIGTGSASSVALGAAPRPTMLALPTPHTQYGLNNAFGIDPFAPSYSIPPPPYVQIHEMEMKQRKLVEEQLIWQQYTRDGMHGQMAFGQMQPNPYYYNTGGNTQTF</sequence>
<dbReference type="Proteomes" id="UP001454036">
    <property type="component" value="Unassembled WGS sequence"/>
</dbReference>
<evidence type="ECO:0000256" key="8">
    <source>
        <dbReference type="ARBA" id="ARBA00023329"/>
    </source>
</evidence>
<keyword evidence="4" id="KW-0254">Endocytosis</keyword>
<dbReference type="GO" id="GO:0006900">
    <property type="term" value="P:vesicle budding from membrane"/>
    <property type="evidence" value="ECO:0007669"/>
    <property type="project" value="TreeGrafter"/>
</dbReference>
<dbReference type="FunFam" id="1.25.40.90:FF:000019">
    <property type="entry name" value="Clathrin coat assembly protein"/>
    <property type="match status" value="1"/>
</dbReference>
<reference evidence="10 11" key="1">
    <citation type="submission" date="2024-01" db="EMBL/GenBank/DDBJ databases">
        <title>The complete chloroplast genome sequence of Lithospermum erythrorhizon: insights into the phylogenetic relationship among Boraginaceae species and the maternal lineages of purple gromwells.</title>
        <authorList>
            <person name="Okada T."/>
            <person name="Watanabe K."/>
        </authorList>
    </citation>
    <scope>NUCLEOTIDE SEQUENCE [LARGE SCALE GENOMIC DNA]</scope>
</reference>
<dbReference type="Gene3D" id="1.25.40.90">
    <property type="match status" value="1"/>
</dbReference>
<keyword evidence="7" id="KW-0168">Coated pit</keyword>
<evidence type="ECO:0000256" key="1">
    <source>
        <dbReference type="ARBA" id="ARBA00004132"/>
    </source>
</evidence>
<dbReference type="PANTHER" id="PTHR22951:SF12">
    <property type="entry name" value="OS05G0426100 PROTEIN"/>
    <property type="match status" value="1"/>
</dbReference>
<keyword evidence="11" id="KW-1185">Reference proteome</keyword>
<dbReference type="GO" id="GO:0032050">
    <property type="term" value="F:clathrin heavy chain binding"/>
    <property type="evidence" value="ECO:0007669"/>
    <property type="project" value="TreeGrafter"/>
</dbReference>
<dbReference type="InterPro" id="IPR045192">
    <property type="entry name" value="AP180-like"/>
</dbReference>
<evidence type="ECO:0000256" key="3">
    <source>
        <dbReference type="ARBA" id="ARBA00004600"/>
    </source>
</evidence>
<gene>
    <name evidence="10" type="ORF">LIER_17480</name>
</gene>
<evidence type="ECO:0000259" key="9">
    <source>
        <dbReference type="PROSITE" id="PS50942"/>
    </source>
</evidence>
<keyword evidence="8" id="KW-0968">Cytoplasmic vesicle</keyword>
<dbReference type="InterPro" id="IPR008942">
    <property type="entry name" value="ENTH_VHS"/>
</dbReference>
<comment type="subcellular location">
    <subcellularLocation>
        <location evidence="1">Cytoplasmic vesicle</location>
        <location evidence="1">Clathrin-coated vesicle</location>
    </subcellularLocation>
    <subcellularLocation>
        <location evidence="2">Golgi apparatus</location>
    </subcellularLocation>
    <subcellularLocation>
        <location evidence="3">Membrane</location>
        <location evidence="3">Clathrin-coated pit</location>
    </subcellularLocation>
</comment>
<dbReference type="AlphaFoldDB" id="A0AAV3QAF7"/>